<dbReference type="EMBL" id="JAZGQO010000003">
    <property type="protein sequence ID" value="KAK6189127.1"/>
    <property type="molecule type" value="Genomic_DNA"/>
</dbReference>
<reference evidence="3 4" key="1">
    <citation type="submission" date="2024-01" db="EMBL/GenBank/DDBJ databases">
        <title>The genome of the rayed Mediterranean limpet Patella caerulea (Linnaeus, 1758).</title>
        <authorList>
            <person name="Anh-Thu Weber A."/>
            <person name="Halstead-Nussloch G."/>
        </authorList>
    </citation>
    <scope>NUCLEOTIDE SEQUENCE [LARGE SCALE GENOMIC DNA]</scope>
    <source>
        <strain evidence="3">AATW-2023a</strain>
        <tissue evidence="3">Whole specimen</tissue>
    </source>
</reference>
<dbReference type="Pfam" id="PF05050">
    <property type="entry name" value="Methyltransf_21"/>
    <property type="match status" value="1"/>
</dbReference>
<proteinExistence type="predicted"/>
<dbReference type="PANTHER" id="PTHR34203:SF15">
    <property type="entry name" value="SLL1173 PROTEIN"/>
    <property type="match status" value="1"/>
</dbReference>
<accession>A0AAN8K4G1</accession>
<organism evidence="3 4">
    <name type="scientific">Patella caerulea</name>
    <name type="common">Rayed Mediterranean limpet</name>
    <dbReference type="NCBI Taxonomy" id="87958"/>
    <lineage>
        <taxon>Eukaryota</taxon>
        <taxon>Metazoa</taxon>
        <taxon>Spiralia</taxon>
        <taxon>Lophotrochozoa</taxon>
        <taxon>Mollusca</taxon>
        <taxon>Gastropoda</taxon>
        <taxon>Patellogastropoda</taxon>
        <taxon>Patelloidea</taxon>
        <taxon>Patellidae</taxon>
        <taxon>Patella</taxon>
    </lineage>
</organism>
<protein>
    <recommendedName>
        <fullName evidence="2">Methyltransferase FkbM domain-containing protein</fullName>
    </recommendedName>
</protein>
<dbReference type="InterPro" id="IPR006342">
    <property type="entry name" value="FkbM_mtfrase"/>
</dbReference>
<dbReference type="Gene3D" id="3.40.50.150">
    <property type="entry name" value="Vaccinia Virus protein VP39"/>
    <property type="match status" value="2"/>
</dbReference>
<sequence length="474" mass="54643">MGIVMSLRRYFKCHRYSRCSKSLKIFTALLALTLLVLFYPKGPNAKTEKHKGAWYDFIDPDVLKRDPDVKKFRAPAKKIVKPNVYTHNKDPQFNHTCVSLKVGKTKTPICVYDSKMDSMISAAVVTHSTWEAEHLEAMEMLLKDNKNIALVDLGCNIGVYTLFAAKLGRKVIAVDPVESNLQLLDKSLKLGKLRDKVTLVHNAVSDNHHKVSIDLRIGNIGGTHVNLYKGEKPLKRVKRFKRIHNIHKSKRSPIIRKQPALSRTKVGQAEPRKKKPLIFHPEKKNIQNSLQRKQIKSQLQTRQPNKPQNGGGARPSPRPIIHTKATRKPALFNGFNKTSGSHIVKNDIVNKKKIQINPRTKGHEFIKRQNGSLVQAITVDDLLELGHFPLTFLKMDIEGWEERVLTSAMEFLHAFKVKYVLMEWIFHRYNPSASRMSLFMQRNGYLPYKYEGHQKFKDLMNSKGWPDYIYWMKR</sequence>
<keyword evidence="4" id="KW-1185">Reference proteome</keyword>
<dbReference type="PANTHER" id="PTHR34203">
    <property type="entry name" value="METHYLTRANSFERASE, FKBM FAMILY PROTEIN"/>
    <property type="match status" value="1"/>
</dbReference>
<feature type="compositionally biased region" description="Polar residues" evidence="1">
    <location>
        <begin position="286"/>
        <end position="308"/>
    </location>
</feature>
<evidence type="ECO:0000313" key="3">
    <source>
        <dbReference type="EMBL" id="KAK6189127.1"/>
    </source>
</evidence>
<evidence type="ECO:0000259" key="2">
    <source>
        <dbReference type="Pfam" id="PF05050"/>
    </source>
</evidence>
<gene>
    <name evidence="3" type="ORF">SNE40_005165</name>
</gene>
<dbReference type="SUPFAM" id="SSF53335">
    <property type="entry name" value="S-adenosyl-L-methionine-dependent methyltransferases"/>
    <property type="match status" value="2"/>
</dbReference>
<dbReference type="Proteomes" id="UP001347796">
    <property type="component" value="Unassembled WGS sequence"/>
</dbReference>
<comment type="caution">
    <text evidence="3">The sequence shown here is derived from an EMBL/GenBank/DDBJ whole genome shotgun (WGS) entry which is preliminary data.</text>
</comment>
<dbReference type="AlphaFoldDB" id="A0AAN8K4G1"/>
<feature type="domain" description="Methyltransferase FkbM" evidence="2">
    <location>
        <begin position="360"/>
        <end position="446"/>
    </location>
</feature>
<feature type="region of interest" description="Disordered" evidence="1">
    <location>
        <begin position="249"/>
        <end position="320"/>
    </location>
</feature>
<dbReference type="InterPro" id="IPR029063">
    <property type="entry name" value="SAM-dependent_MTases_sf"/>
</dbReference>
<name>A0AAN8K4G1_PATCE</name>
<evidence type="ECO:0000256" key="1">
    <source>
        <dbReference type="SAM" id="MobiDB-lite"/>
    </source>
</evidence>
<dbReference type="CDD" id="cd02440">
    <property type="entry name" value="AdoMet_MTases"/>
    <property type="match status" value="1"/>
</dbReference>
<dbReference type="InterPro" id="IPR052514">
    <property type="entry name" value="SAM-dependent_MTase"/>
</dbReference>
<evidence type="ECO:0000313" key="4">
    <source>
        <dbReference type="Proteomes" id="UP001347796"/>
    </source>
</evidence>